<reference evidence="1 2" key="1">
    <citation type="submission" date="2015-09" db="EMBL/GenBank/DDBJ databases">
        <authorList>
            <consortium name="Pathogen Informatics"/>
        </authorList>
    </citation>
    <scope>NUCLEOTIDE SEQUENCE [LARGE SCALE GENOMIC DNA]</scope>
    <source>
        <strain evidence="1 2">2789STDY5834961</strain>
    </source>
</reference>
<organism evidence="1 2">
    <name type="scientific">Dorea longicatena</name>
    <dbReference type="NCBI Taxonomy" id="88431"/>
    <lineage>
        <taxon>Bacteria</taxon>
        <taxon>Bacillati</taxon>
        <taxon>Bacillota</taxon>
        <taxon>Clostridia</taxon>
        <taxon>Lachnospirales</taxon>
        <taxon>Lachnospiraceae</taxon>
        <taxon>Dorea</taxon>
    </lineage>
</organism>
<dbReference type="EMBL" id="CYXO01000004">
    <property type="protein sequence ID" value="CUM86267.1"/>
    <property type="molecule type" value="Genomic_DNA"/>
</dbReference>
<dbReference type="Proteomes" id="UP000095597">
    <property type="component" value="Unassembled WGS sequence"/>
</dbReference>
<dbReference type="RefSeq" id="WP_055213763.1">
    <property type="nucleotide sequence ID" value="NZ_CYXO01000004.1"/>
</dbReference>
<dbReference type="AlphaFoldDB" id="A0A173S8Z2"/>
<evidence type="ECO:0000313" key="2">
    <source>
        <dbReference type="Proteomes" id="UP000095597"/>
    </source>
</evidence>
<sequence length="94" mass="10879">MKIKKTVDEKLADIGFVKVNENKYGVDYERKDGKFNYTQVVSIGHKRSGRHILQSYDKDMKDEYGVGNTCVGLTGYEMKLFLKKMKQIGLYSKM</sequence>
<accession>A0A173S8Z2</accession>
<protein>
    <submittedName>
        <fullName evidence="1">Uncharacterized protein</fullName>
    </submittedName>
</protein>
<gene>
    <name evidence="1" type="ORF">ERS852573_00869</name>
</gene>
<proteinExistence type="predicted"/>
<name>A0A173S8Z2_9FIRM</name>
<evidence type="ECO:0000313" key="1">
    <source>
        <dbReference type="EMBL" id="CUM86267.1"/>
    </source>
</evidence>